<proteinExistence type="predicted"/>
<evidence type="ECO:0000313" key="1">
    <source>
        <dbReference type="EMBL" id="SBV96849.1"/>
    </source>
</evidence>
<gene>
    <name evidence="1" type="ORF">KL86DYS1_11756</name>
</gene>
<evidence type="ECO:0008006" key="2">
    <source>
        <dbReference type="Google" id="ProtNLM"/>
    </source>
</evidence>
<dbReference type="AlphaFoldDB" id="A0A212JBR7"/>
<dbReference type="Pfam" id="PF25593">
    <property type="entry name" value="GldD_lipo"/>
    <property type="match status" value="1"/>
</dbReference>
<dbReference type="PROSITE" id="PS51257">
    <property type="entry name" value="PROKAR_LIPOPROTEIN"/>
    <property type="match status" value="1"/>
</dbReference>
<organism evidence="1">
    <name type="scientific">uncultured Dysgonomonas sp</name>
    <dbReference type="NCBI Taxonomy" id="206096"/>
    <lineage>
        <taxon>Bacteria</taxon>
        <taxon>Pseudomonadati</taxon>
        <taxon>Bacteroidota</taxon>
        <taxon>Bacteroidia</taxon>
        <taxon>Bacteroidales</taxon>
        <taxon>Dysgonomonadaceae</taxon>
        <taxon>Dysgonomonas</taxon>
        <taxon>environmental samples</taxon>
    </lineage>
</organism>
<dbReference type="EMBL" id="FLUM01000001">
    <property type="protein sequence ID" value="SBV96849.1"/>
    <property type="molecule type" value="Genomic_DNA"/>
</dbReference>
<dbReference type="InterPro" id="IPR019850">
    <property type="entry name" value="GldD-like"/>
</dbReference>
<name>A0A212JBR7_9BACT</name>
<protein>
    <recommendedName>
        <fullName evidence="2">Gliding motility-associated lipoprotein GldD</fullName>
    </recommendedName>
</protein>
<reference evidence="1" key="1">
    <citation type="submission" date="2016-04" db="EMBL/GenBank/DDBJ databases">
        <authorList>
            <person name="Evans L.H."/>
            <person name="Alamgir A."/>
            <person name="Owens N."/>
            <person name="Weber N.D."/>
            <person name="Virtaneva K."/>
            <person name="Barbian K."/>
            <person name="Babar A."/>
            <person name="Rosenke K."/>
        </authorList>
    </citation>
    <scope>NUCLEOTIDE SEQUENCE</scope>
    <source>
        <strain evidence="1">86-1</strain>
    </source>
</reference>
<dbReference type="RefSeq" id="WP_296939998.1">
    <property type="nucleotide sequence ID" value="NZ_LT599032.1"/>
</dbReference>
<accession>A0A212JBR7</accession>
<sequence>MGKQTTLFLIICCVFISCNEYTPKPVGYPRKDRVESGVVRFEHVAFSFRYPANARIEEVKKNDESGFWFNISYPEYDAVLYCTYFPVDKKKLSGALEDSYQLAYSQALKANGIQQSQYTDSLGHMSGIIYDVKGSVASPLQFYLTDNTSNFLRGSLYFNQQVNTDSIAPIVGFLREDIVALMQSLEWKNSKVVP</sequence>